<evidence type="ECO:0008006" key="6">
    <source>
        <dbReference type="Google" id="ProtNLM"/>
    </source>
</evidence>
<evidence type="ECO:0000256" key="2">
    <source>
        <dbReference type="ARBA" id="ARBA00022676"/>
    </source>
</evidence>
<comment type="similarity">
    <text evidence="1">Belongs to the glycosyltransferase 25 family.</text>
</comment>
<keyword evidence="5" id="KW-1185">Reference proteome</keyword>
<dbReference type="EMBL" id="JABCIY010000265">
    <property type="protein sequence ID" value="KAF7186181.1"/>
    <property type="molecule type" value="Genomic_DNA"/>
</dbReference>
<evidence type="ECO:0000313" key="4">
    <source>
        <dbReference type="EMBL" id="KAF7186181.1"/>
    </source>
</evidence>
<dbReference type="InterPro" id="IPR002654">
    <property type="entry name" value="Glyco_trans_25"/>
</dbReference>
<accession>A0A8H6R5A9</accession>
<name>A0A8H6R5A9_9PEZI</name>
<evidence type="ECO:0000313" key="5">
    <source>
        <dbReference type="Proteomes" id="UP000660729"/>
    </source>
</evidence>
<protein>
    <recommendedName>
        <fullName evidence="6">Glycosyltransferase family 25 protein</fullName>
    </recommendedName>
</protein>
<comment type="caution">
    <text evidence="4">The sequence shown here is derived from an EMBL/GenBank/DDBJ whole genome shotgun (WGS) entry which is preliminary data.</text>
</comment>
<dbReference type="PANTHER" id="PTHR10730:SF53">
    <property type="entry name" value="GLYCOSYLTRANSFERASE 25 FAMILY MEMBER"/>
    <property type="match status" value="1"/>
</dbReference>
<evidence type="ECO:0000256" key="3">
    <source>
        <dbReference type="ARBA" id="ARBA00022679"/>
    </source>
</evidence>
<dbReference type="CDD" id="cd06532">
    <property type="entry name" value="Glyco_transf_25"/>
    <property type="match status" value="1"/>
</dbReference>
<dbReference type="PANTHER" id="PTHR10730">
    <property type="entry name" value="PROCOLLAGEN-LYSINE,2-OXOGLUTARATE 5-DIOXYGENASE/GLYCOSYLTRANSFERASE 25 FAMILY MEMBER"/>
    <property type="match status" value="1"/>
</dbReference>
<keyword evidence="3" id="KW-0808">Transferase</keyword>
<dbReference type="InterPro" id="IPR050757">
    <property type="entry name" value="Collagen_mod_GT25"/>
</dbReference>
<reference evidence="4" key="1">
    <citation type="submission" date="2020-04" db="EMBL/GenBank/DDBJ databases">
        <title>Draft genome resource of the tomato pathogen Pseudocercospora fuligena.</title>
        <authorList>
            <person name="Zaccaron A."/>
        </authorList>
    </citation>
    <scope>NUCLEOTIDE SEQUENCE</scope>
    <source>
        <strain evidence="4">PF001</strain>
    </source>
</reference>
<gene>
    <name evidence="4" type="ORF">HII31_12518</name>
</gene>
<dbReference type="OrthoDB" id="47375at2759"/>
<sequence>MQPLPMRILLAGAGSLLLIFLLIGFGGTNMSPLTLSRAPLDRAGNGGLLADAGNTTLGFQKIFVIDLPTRPDLRDSMSLAAALTPDGGLDIEYIDGVTEVLDNALPPGDKDKERKMRKGTVGAWRAHINALRTIVERNITSALIIEGDIDWDLRIKTQMQDFAKASRLLVQPGLEDNIFDISDKPMVEPKTSPYGDTDLWDILWLGHCGTEMVDPEKNKAKIHTGRVVISNDETVPEPQHVKIEYGTDQLVKQYPAHTRVVHRTRMNVCSLAYGVSQQGARKFLYELGIRKLNEAMDLMMRAMCDGFGGRAQHNCLTVEPQLFQHYRPVGSKKTFSEIAEHGDGYNEVAFTRNIRWSTRLNFRKLVDGEKDYIDLFQDGQPAQDLGFG</sequence>
<evidence type="ECO:0000256" key="1">
    <source>
        <dbReference type="ARBA" id="ARBA00006721"/>
    </source>
</evidence>
<proteinExistence type="inferred from homology"/>
<dbReference type="AlphaFoldDB" id="A0A8H6R5A9"/>
<dbReference type="GO" id="GO:0016740">
    <property type="term" value="F:transferase activity"/>
    <property type="evidence" value="ECO:0007669"/>
    <property type="project" value="UniProtKB-KW"/>
</dbReference>
<organism evidence="4 5">
    <name type="scientific">Pseudocercospora fuligena</name>
    <dbReference type="NCBI Taxonomy" id="685502"/>
    <lineage>
        <taxon>Eukaryota</taxon>
        <taxon>Fungi</taxon>
        <taxon>Dikarya</taxon>
        <taxon>Ascomycota</taxon>
        <taxon>Pezizomycotina</taxon>
        <taxon>Dothideomycetes</taxon>
        <taxon>Dothideomycetidae</taxon>
        <taxon>Mycosphaerellales</taxon>
        <taxon>Mycosphaerellaceae</taxon>
        <taxon>Pseudocercospora</taxon>
    </lineage>
</organism>
<dbReference type="Proteomes" id="UP000660729">
    <property type="component" value="Unassembled WGS sequence"/>
</dbReference>
<keyword evidence="2" id="KW-0328">Glycosyltransferase</keyword>